<protein>
    <submittedName>
        <fullName evidence="1">DUF3455 domain-containing protein</fullName>
    </submittedName>
</protein>
<keyword evidence="2" id="KW-1185">Reference proteome</keyword>
<accession>A0A432M1E1</accession>
<dbReference type="EMBL" id="RYYV01000019">
    <property type="protein sequence ID" value="RUL71096.1"/>
    <property type="molecule type" value="Genomic_DNA"/>
</dbReference>
<evidence type="ECO:0000313" key="1">
    <source>
        <dbReference type="EMBL" id="RUL71096.1"/>
    </source>
</evidence>
<dbReference type="Pfam" id="PF11937">
    <property type="entry name" value="DUF3455"/>
    <property type="match status" value="1"/>
</dbReference>
<organism evidence="1 2">
    <name type="scientific">Dyella choica</name>
    <dbReference type="NCBI Taxonomy" id="1927959"/>
    <lineage>
        <taxon>Bacteria</taxon>
        <taxon>Pseudomonadati</taxon>
        <taxon>Pseudomonadota</taxon>
        <taxon>Gammaproteobacteria</taxon>
        <taxon>Lysobacterales</taxon>
        <taxon>Rhodanobacteraceae</taxon>
        <taxon>Dyella</taxon>
    </lineage>
</organism>
<proteinExistence type="predicted"/>
<dbReference type="PANTHER" id="PTHR35567">
    <property type="entry name" value="MALATE DEHYDROGENASE (AFU_ORTHOLOGUE AFUA_2G13800)"/>
    <property type="match status" value="1"/>
</dbReference>
<dbReference type="InterPro" id="IPR021851">
    <property type="entry name" value="DUF3455"/>
</dbReference>
<dbReference type="AlphaFoldDB" id="A0A432M1E1"/>
<comment type="caution">
    <text evidence="1">The sequence shown here is derived from an EMBL/GenBank/DDBJ whole genome shotgun (WGS) entry which is preliminary data.</text>
</comment>
<reference evidence="1 2" key="1">
    <citation type="submission" date="2018-12" db="EMBL/GenBank/DDBJ databases">
        <title>Dyella dinghuensis sp. nov. DHOA06 and Dyella choica sp. nov. 4M-K27, isolated from forest soil.</title>
        <authorList>
            <person name="Qiu L.-H."/>
            <person name="Gao Z.-H."/>
        </authorList>
    </citation>
    <scope>NUCLEOTIDE SEQUENCE [LARGE SCALE GENOMIC DNA]</scope>
    <source>
        <strain evidence="1 2">4M-K27</strain>
    </source>
</reference>
<name>A0A432M1E1_9GAMM</name>
<dbReference type="PANTHER" id="PTHR35567:SF1">
    <property type="entry name" value="CONSERVED FUNGAL PROTEIN (AFU_ORTHOLOGUE AFUA_1G14230)"/>
    <property type="match status" value="1"/>
</dbReference>
<sequence length="172" mass="18312">MLCRLSSDRESIMPSTRVHWFFVSIVFAGALHAQEPAKRPAIEAFAKGVQIYACTPSHGSFAWVLKAPEASLSDARGHVFGKHFAGPSWQAEDGSVVVGEALNLSPSPDAGSIAWLVLHAKSHTGAGEMASVQYVVRTRTEGGVAPAMGCDAVHAGTEVRVPYSAVYLFFRG</sequence>
<evidence type="ECO:0000313" key="2">
    <source>
        <dbReference type="Proteomes" id="UP000274358"/>
    </source>
</evidence>
<dbReference type="Proteomes" id="UP000274358">
    <property type="component" value="Unassembled WGS sequence"/>
</dbReference>
<gene>
    <name evidence="1" type="ORF">EKH80_19320</name>
</gene>